<dbReference type="Pfam" id="PF13181">
    <property type="entry name" value="TPR_8"/>
    <property type="match status" value="1"/>
</dbReference>
<dbReference type="PANTHER" id="PTHR44366">
    <property type="entry name" value="UDP-N-ACETYLGLUCOSAMINE--PEPTIDE N-ACETYLGLUCOSAMINYLTRANSFERASE 110 KDA SUBUNIT"/>
    <property type="match status" value="1"/>
</dbReference>
<dbReference type="Pfam" id="PF13432">
    <property type="entry name" value="TPR_16"/>
    <property type="match status" value="2"/>
</dbReference>
<evidence type="ECO:0000313" key="3">
    <source>
        <dbReference type="EMBL" id="MEE2526220.1"/>
    </source>
</evidence>
<dbReference type="Gene3D" id="1.25.40.10">
    <property type="entry name" value="Tetratricopeptide repeat domain"/>
    <property type="match status" value="1"/>
</dbReference>
<name>A0ABU7LQM3_9PROT</name>
<evidence type="ECO:0000313" key="4">
    <source>
        <dbReference type="Proteomes" id="UP001354971"/>
    </source>
</evidence>
<dbReference type="SMART" id="SM00028">
    <property type="entry name" value="TPR"/>
    <property type="match status" value="4"/>
</dbReference>
<evidence type="ECO:0000256" key="2">
    <source>
        <dbReference type="SAM" id="MobiDB-lite"/>
    </source>
</evidence>
<dbReference type="SUPFAM" id="SSF48452">
    <property type="entry name" value="TPR-like"/>
    <property type="match status" value="1"/>
</dbReference>
<comment type="caution">
    <text evidence="3">The sequence shown here is derived from an EMBL/GenBank/DDBJ whole genome shotgun (WGS) entry which is preliminary data.</text>
</comment>
<proteinExistence type="predicted"/>
<dbReference type="PROSITE" id="PS50005">
    <property type="entry name" value="TPR"/>
    <property type="match status" value="3"/>
</dbReference>
<protein>
    <submittedName>
        <fullName evidence="3">Tetratricopeptide repeat protein</fullName>
    </submittedName>
</protein>
<dbReference type="SUPFAM" id="SSF53756">
    <property type="entry name" value="UDP-Glycosyltransferase/glycogen phosphorylase"/>
    <property type="match status" value="1"/>
</dbReference>
<dbReference type="InterPro" id="IPR019734">
    <property type="entry name" value="TPR_rpt"/>
</dbReference>
<feature type="repeat" description="TPR" evidence="1">
    <location>
        <begin position="85"/>
        <end position="118"/>
    </location>
</feature>
<dbReference type="EMBL" id="JAZDRP010000004">
    <property type="protein sequence ID" value="MEE2526220.1"/>
    <property type="molecule type" value="Genomic_DNA"/>
</dbReference>
<dbReference type="InterPro" id="IPR011990">
    <property type="entry name" value="TPR-like_helical_dom_sf"/>
</dbReference>
<feature type="repeat" description="TPR" evidence="1">
    <location>
        <begin position="221"/>
        <end position="254"/>
    </location>
</feature>
<feature type="compositionally biased region" description="Basic and acidic residues" evidence="2">
    <location>
        <begin position="15"/>
        <end position="37"/>
    </location>
</feature>
<keyword evidence="4" id="KW-1185">Reference proteome</keyword>
<dbReference type="InterPro" id="IPR037919">
    <property type="entry name" value="OGT"/>
</dbReference>
<keyword evidence="1" id="KW-0802">TPR repeat</keyword>
<sequence length="599" mass="65858">MTKLKLDDLLAQPEEAAKRDMHDAAKGDRGPDFRKAVENASPAERKKLRRAADALRRAVKLAHSGHGTQAARLAMGVLEKDPDSALANHVMGVALEELGRLSLALEFYQRSYEKDPNSPDIYQSLSMVAWKLDMLPAAEKFLRVFLQMIPGNVDGTINLAGVLRDQGKYSDAIDILRNAIYVHAEHHDLWNALGTVLIESGDPVQAATFYQESLRLKPDFGRAWNNLAYAHDLVGEMEQSIEAFDKAIDYAAHAKDTATMRHGRALSYLGLGDLERGWAEYDVRLDPNYKDATLFEIGLPRWDGTDPAELKGKTVIMVGEQGLGDEIMFMNAAKDVIEAVGPEGEVRIACTKRLIPLFRRSFPDVMIEPHASAQLEGRDWRVANAVTDDLPPADLWFPMGNACRAFRSSLDAFPQEPFLTADEEAVAHWRNVLAGFGPGLKVGLLWKSLKMTAKRSKYFSAFDAWKPVLQTPGITFVNLQYGDVGEDIARAEKEFGITIHLPPEIDLRNDLDGVAALGKALDVVVGTMNASVNLACSVGGEALVATPTARGWSRLGSDGLPWYPGAKVFACEPFGNWDTPIRQIAAELEARAKKAKKAA</sequence>
<gene>
    <name evidence="3" type="ORF">V0U79_07560</name>
</gene>
<dbReference type="PANTHER" id="PTHR44366:SF1">
    <property type="entry name" value="UDP-N-ACETYLGLUCOSAMINE--PEPTIDE N-ACETYLGLUCOSAMINYLTRANSFERASE 110 KDA SUBUNIT"/>
    <property type="match status" value="1"/>
</dbReference>
<accession>A0ABU7LQM3</accession>
<dbReference type="RefSeq" id="WP_330198883.1">
    <property type="nucleotide sequence ID" value="NZ_JAZDRP010000004.1"/>
</dbReference>
<feature type="repeat" description="TPR" evidence="1">
    <location>
        <begin position="187"/>
        <end position="220"/>
    </location>
</feature>
<evidence type="ECO:0000256" key="1">
    <source>
        <dbReference type="PROSITE-ProRule" id="PRU00339"/>
    </source>
</evidence>
<feature type="region of interest" description="Disordered" evidence="2">
    <location>
        <begin position="1"/>
        <end position="44"/>
    </location>
</feature>
<organism evidence="3 4">
    <name type="scientific">Hyphobacterium lacteum</name>
    <dbReference type="NCBI Taxonomy" id="3116575"/>
    <lineage>
        <taxon>Bacteria</taxon>
        <taxon>Pseudomonadati</taxon>
        <taxon>Pseudomonadota</taxon>
        <taxon>Alphaproteobacteria</taxon>
        <taxon>Maricaulales</taxon>
        <taxon>Maricaulaceae</taxon>
        <taxon>Hyphobacterium</taxon>
    </lineage>
</organism>
<dbReference type="Proteomes" id="UP001354971">
    <property type="component" value="Unassembled WGS sequence"/>
</dbReference>
<reference evidence="3 4" key="1">
    <citation type="submission" date="2024-01" db="EMBL/GenBank/DDBJ databases">
        <title>Hyphobacterium bacterium isolated from marine sediment.</title>
        <authorList>
            <person name="Zhao S."/>
        </authorList>
    </citation>
    <scope>NUCLEOTIDE SEQUENCE [LARGE SCALE GENOMIC DNA]</scope>
    <source>
        <strain evidence="4">HN65</strain>
    </source>
</reference>